<dbReference type="PANTHER" id="PTHR33164">
    <property type="entry name" value="TRANSCRIPTIONAL REGULATOR, MARR FAMILY"/>
    <property type="match status" value="1"/>
</dbReference>
<dbReference type="InterPro" id="IPR000835">
    <property type="entry name" value="HTH_MarR-typ"/>
</dbReference>
<keyword evidence="3" id="KW-1185">Reference proteome</keyword>
<evidence type="ECO:0000313" key="3">
    <source>
        <dbReference type="Proteomes" id="UP001165283"/>
    </source>
</evidence>
<organism evidence="2 3">
    <name type="scientific">Pseudonocardia humida</name>
    <dbReference type="NCBI Taxonomy" id="2800819"/>
    <lineage>
        <taxon>Bacteria</taxon>
        <taxon>Bacillati</taxon>
        <taxon>Actinomycetota</taxon>
        <taxon>Actinomycetes</taxon>
        <taxon>Pseudonocardiales</taxon>
        <taxon>Pseudonocardiaceae</taxon>
        <taxon>Pseudonocardia</taxon>
    </lineage>
</organism>
<dbReference type="RefSeq" id="WP_252438259.1">
    <property type="nucleotide sequence ID" value="NZ_JAGSOV010000026.1"/>
</dbReference>
<name>A0ABT0ZZ02_9PSEU</name>
<proteinExistence type="predicted"/>
<dbReference type="InterPro" id="IPR039422">
    <property type="entry name" value="MarR/SlyA-like"/>
</dbReference>
<dbReference type="Proteomes" id="UP001165283">
    <property type="component" value="Unassembled WGS sequence"/>
</dbReference>
<feature type="domain" description="HTH marR-type" evidence="1">
    <location>
        <begin position="16"/>
        <end position="148"/>
    </location>
</feature>
<evidence type="ECO:0000313" key="2">
    <source>
        <dbReference type="EMBL" id="MCO1655966.1"/>
    </source>
</evidence>
<protein>
    <submittedName>
        <fullName evidence="2">MarR family transcriptional regulator</fullName>
    </submittedName>
</protein>
<dbReference type="InterPro" id="IPR036390">
    <property type="entry name" value="WH_DNA-bd_sf"/>
</dbReference>
<gene>
    <name evidence="2" type="ORF">KDL28_12975</name>
</gene>
<dbReference type="SMART" id="SM00347">
    <property type="entry name" value="HTH_MARR"/>
    <property type="match status" value="1"/>
</dbReference>
<dbReference type="SUPFAM" id="SSF46785">
    <property type="entry name" value="Winged helix' DNA-binding domain"/>
    <property type="match status" value="1"/>
</dbReference>
<dbReference type="Gene3D" id="1.10.10.10">
    <property type="entry name" value="Winged helix-like DNA-binding domain superfamily/Winged helix DNA-binding domain"/>
    <property type="match status" value="1"/>
</dbReference>
<reference evidence="2" key="1">
    <citation type="submission" date="2021-04" db="EMBL/GenBank/DDBJ databases">
        <title>Pseudonocardia sp. nov., isolated from sandy soil of mangrove forest.</title>
        <authorList>
            <person name="Zan Z."/>
            <person name="Huang R."/>
            <person name="Liu W."/>
        </authorList>
    </citation>
    <scope>NUCLEOTIDE SEQUENCE</scope>
    <source>
        <strain evidence="2">S2-4</strain>
    </source>
</reference>
<sequence length="163" mass="17464">MASTGDDRPAPPVPPAPGAAFLLTQIGSQAAARFAERTAELDLTPPQVGLLRAVAVAPGRSQQALARHLGTPPSRLVALVDGLDERGLVERRRNPDDRRLHALHLTEAGHDLLRRIAEVGQAHNDEVCAALTEEERSTLTALLARIAADHDLTPGVHPGYRRL</sequence>
<evidence type="ECO:0000259" key="1">
    <source>
        <dbReference type="PROSITE" id="PS50995"/>
    </source>
</evidence>
<comment type="caution">
    <text evidence="2">The sequence shown here is derived from an EMBL/GenBank/DDBJ whole genome shotgun (WGS) entry which is preliminary data.</text>
</comment>
<dbReference type="EMBL" id="JAGSOV010000026">
    <property type="protein sequence ID" value="MCO1655966.1"/>
    <property type="molecule type" value="Genomic_DNA"/>
</dbReference>
<dbReference type="PROSITE" id="PS50995">
    <property type="entry name" value="HTH_MARR_2"/>
    <property type="match status" value="1"/>
</dbReference>
<dbReference type="PRINTS" id="PR00598">
    <property type="entry name" value="HTHMARR"/>
</dbReference>
<accession>A0ABT0ZZ02</accession>
<dbReference type="Pfam" id="PF12802">
    <property type="entry name" value="MarR_2"/>
    <property type="match status" value="1"/>
</dbReference>
<dbReference type="PANTHER" id="PTHR33164:SF89">
    <property type="entry name" value="MARR FAMILY REGULATORY PROTEIN"/>
    <property type="match status" value="1"/>
</dbReference>
<dbReference type="InterPro" id="IPR036388">
    <property type="entry name" value="WH-like_DNA-bd_sf"/>
</dbReference>